<protein>
    <submittedName>
        <fullName evidence="4">p65 protein</fullName>
    </submittedName>
</protein>
<dbReference type="PANTHER" id="PTHR19375">
    <property type="entry name" value="HEAT SHOCK PROTEIN 70KDA"/>
    <property type="match status" value="1"/>
</dbReference>
<dbReference type="Gene3D" id="3.90.640.10">
    <property type="entry name" value="Actin, Chain A, domain 4"/>
    <property type="match status" value="1"/>
</dbReference>
<keyword evidence="1 3" id="KW-0547">Nucleotide-binding</keyword>
<dbReference type="Pfam" id="PF00012">
    <property type="entry name" value="HSP70"/>
    <property type="match status" value="1"/>
</dbReference>
<evidence type="ECO:0000313" key="4">
    <source>
        <dbReference type="EMBL" id="AFK32359.1"/>
    </source>
</evidence>
<dbReference type="GO" id="GO:0005524">
    <property type="term" value="F:ATP binding"/>
    <property type="evidence" value="ECO:0007669"/>
    <property type="project" value="UniProtKB-KW"/>
</dbReference>
<evidence type="ECO:0000256" key="2">
    <source>
        <dbReference type="ARBA" id="ARBA00022840"/>
    </source>
</evidence>
<dbReference type="InterPro" id="IPR043129">
    <property type="entry name" value="ATPase_NBD"/>
</dbReference>
<name>I3RWX1_9CLOS</name>
<sequence>MVLLGLDFGTTFSTVAMATSSELVILKQSNSSYIPTCLFLHADPNSVSYGYDAEYLATSGEPGSFYKDLKRWVGCTEKNYQSYLHKLSPSYKVIVKEFGIKSMPVPYLSPLNNDLGLSVALPSLIALYTKSILSDAERVFNVSCTGVVCSVPAGYNTLQRAFTQQSVSLSGYTCVYIINEPSAAAYSTLPKLSSADKYLAVYDFGGGTFDVSIVSVRLPTFAVRSSGGDMNLGGRDIDRKLSDKIYELADFLPQKELNVSSLKEALSLQTDPVKYTVTHYGMSETVSIDQTTLREIASVFITRTVDILTQVKAKSSMPESQSLKLVVVGGSSYLPGLLDTLETVPFVSGIVPVEDARTAVARGCALYSECLDGKSKALLIDCITHHLSVTTFSADSVVVAAAGSPIPFEGERKLTLRKCVSTSNYQARMFEGDYEKVFRNERIYAASVSLFTLGVNWRVPNDVEMTLVTKVDSMGKVEFYLKGPSGELVNVQGTSHYDYVGMPHPTRKLLRLSDYNVNSAALVLALTLTREKREKFLSRTLFDALLADLRKTASLSEYCKKYPITRNDIDVVSSRMGIVVSKVLRGSDLERVPLRINSEFR</sequence>
<evidence type="ECO:0000256" key="1">
    <source>
        <dbReference type="ARBA" id="ARBA00022741"/>
    </source>
</evidence>
<dbReference type="PROSITE" id="PS00329">
    <property type="entry name" value="HSP70_2"/>
    <property type="match status" value="1"/>
</dbReference>
<dbReference type="Gene3D" id="3.30.420.40">
    <property type="match status" value="2"/>
</dbReference>
<comment type="similarity">
    <text evidence="3">Belongs to the heat shock protein 70 family.</text>
</comment>
<proteinExistence type="inferred from homology"/>
<dbReference type="InterPro" id="IPR013126">
    <property type="entry name" value="Hsp_70_fam"/>
</dbReference>
<dbReference type="GO" id="GO:0140662">
    <property type="term" value="F:ATP-dependent protein folding chaperone"/>
    <property type="evidence" value="ECO:0007669"/>
    <property type="project" value="InterPro"/>
</dbReference>
<dbReference type="SUPFAM" id="SSF53067">
    <property type="entry name" value="Actin-like ATPase domain"/>
    <property type="match status" value="2"/>
</dbReference>
<keyword evidence="2 3" id="KW-0067">ATP-binding</keyword>
<dbReference type="InterPro" id="IPR018181">
    <property type="entry name" value="Heat_shock_70_CS"/>
</dbReference>
<organism evidence="4">
    <name type="scientific">Citrus tristeza virus</name>
    <dbReference type="NCBI Taxonomy" id="12162"/>
    <lineage>
        <taxon>Viruses</taxon>
        <taxon>Riboviria</taxon>
        <taxon>Orthornavirae</taxon>
        <taxon>Kitrinoviricota</taxon>
        <taxon>Alsuviricetes</taxon>
        <taxon>Martellivirales</taxon>
        <taxon>Closteroviridae</taxon>
        <taxon>Closterovirus</taxon>
        <taxon>Closterovirus tristezae</taxon>
    </lineage>
</organism>
<reference evidence="4" key="1">
    <citation type="submission" date="2012-04" db="EMBL/GenBank/DDBJ databases">
        <title>The complete nucleotide sequence analysis of two citrus tristeza virus isolates from China.</title>
        <authorList>
            <person name="Wang Y.J."/>
            <person name="Zhou C.Y."/>
            <person name="Li Z.A."/>
            <person name="Zhou Y."/>
            <person name="Cao M.J."/>
            <person name="Li L.D."/>
            <person name="Yang F.Y."/>
            <person name="Tang K.Z."/>
            <person name="Liu J.X."/>
        </authorList>
    </citation>
    <scope>NUCLEOTIDE SEQUENCE</scope>
    <source>
        <strain evidence="4">CT14A</strain>
    </source>
</reference>
<evidence type="ECO:0000256" key="3">
    <source>
        <dbReference type="RuleBase" id="RU003322"/>
    </source>
</evidence>
<dbReference type="EMBL" id="JQ911663">
    <property type="protein sequence ID" value="AFK32359.1"/>
    <property type="molecule type" value="Genomic_RNA"/>
</dbReference>
<dbReference type="PRINTS" id="PR00301">
    <property type="entry name" value="HEATSHOCK70"/>
</dbReference>
<accession>I3RWX1</accession>